<feature type="region of interest" description="Disordered" evidence="1">
    <location>
        <begin position="73"/>
        <end position="128"/>
    </location>
</feature>
<organism evidence="2 3">
    <name type="scientific">Candidatus Shapirobacteria bacterium CG11_big_fil_rev_8_21_14_0_20_40_12</name>
    <dbReference type="NCBI Taxonomy" id="1974889"/>
    <lineage>
        <taxon>Bacteria</taxon>
        <taxon>Candidatus Shapironibacteriota</taxon>
    </lineage>
</organism>
<sequence>MVNKIVADSFETLGGAVKQVGDDIAENLGLKPVDSAGTSEQTGQQQQQAQASRIKKSVARYRQLQEEIKQLQTKRSQEMVKYGEPGFTDEQKQQSRIKQLEVGKEDKLPPLPVQRASKKTESLRGVSG</sequence>
<reference evidence="2 3" key="1">
    <citation type="submission" date="2017-09" db="EMBL/GenBank/DDBJ databases">
        <title>Depth-based differentiation of microbial function through sediment-hosted aquifers and enrichment of novel symbionts in the deep terrestrial subsurface.</title>
        <authorList>
            <person name="Probst A.J."/>
            <person name="Ladd B."/>
            <person name="Jarett J.K."/>
            <person name="Geller-Mcgrath D.E."/>
            <person name="Sieber C.M."/>
            <person name="Emerson J.B."/>
            <person name="Anantharaman K."/>
            <person name="Thomas B.C."/>
            <person name="Malmstrom R."/>
            <person name="Stieglmeier M."/>
            <person name="Klingl A."/>
            <person name="Woyke T."/>
            <person name="Ryan C.M."/>
            <person name="Banfield J.F."/>
        </authorList>
    </citation>
    <scope>NUCLEOTIDE SEQUENCE [LARGE SCALE GENOMIC DNA]</scope>
    <source>
        <strain evidence="2">CG11_big_fil_rev_8_21_14_0_20_40_12</strain>
    </source>
</reference>
<comment type="caution">
    <text evidence="2">The sequence shown here is derived from an EMBL/GenBank/DDBJ whole genome shotgun (WGS) entry which is preliminary data.</text>
</comment>
<feature type="compositionally biased region" description="Low complexity" evidence="1">
    <location>
        <begin position="35"/>
        <end position="52"/>
    </location>
</feature>
<proteinExistence type="predicted"/>
<name>A0A2H0KG44_9BACT</name>
<gene>
    <name evidence="2" type="ORF">COV89_01630</name>
</gene>
<evidence type="ECO:0000313" key="2">
    <source>
        <dbReference type="EMBL" id="PIQ70219.1"/>
    </source>
</evidence>
<evidence type="ECO:0000256" key="1">
    <source>
        <dbReference type="SAM" id="MobiDB-lite"/>
    </source>
</evidence>
<dbReference type="Proteomes" id="UP000231371">
    <property type="component" value="Unassembled WGS sequence"/>
</dbReference>
<dbReference type="EMBL" id="PCVI01000026">
    <property type="protein sequence ID" value="PIQ70219.1"/>
    <property type="molecule type" value="Genomic_DNA"/>
</dbReference>
<evidence type="ECO:0000313" key="3">
    <source>
        <dbReference type="Proteomes" id="UP000231371"/>
    </source>
</evidence>
<feature type="compositionally biased region" description="Basic and acidic residues" evidence="1">
    <location>
        <begin position="89"/>
        <end position="108"/>
    </location>
</feature>
<accession>A0A2H0KG44</accession>
<dbReference type="AlphaFoldDB" id="A0A2H0KG44"/>
<feature type="region of interest" description="Disordered" evidence="1">
    <location>
        <begin position="29"/>
        <end position="54"/>
    </location>
</feature>
<protein>
    <submittedName>
        <fullName evidence="2">Uncharacterized protein</fullName>
    </submittedName>
</protein>